<dbReference type="EMBL" id="VAHF01000007">
    <property type="protein sequence ID" value="TXG58835.1"/>
    <property type="molecule type" value="Genomic_DNA"/>
</dbReference>
<keyword evidence="6" id="KW-1185">Reference proteome</keyword>
<organism evidence="5 6">
    <name type="scientific">Acer yangbiense</name>
    <dbReference type="NCBI Taxonomy" id="1000413"/>
    <lineage>
        <taxon>Eukaryota</taxon>
        <taxon>Viridiplantae</taxon>
        <taxon>Streptophyta</taxon>
        <taxon>Embryophyta</taxon>
        <taxon>Tracheophyta</taxon>
        <taxon>Spermatophyta</taxon>
        <taxon>Magnoliopsida</taxon>
        <taxon>eudicotyledons</taxon>
        <taxon>Gunneridae</taxon>
        <taxon>Pentapetalae</taxon>
        <taxon>rosids</taxon>
        <taxon>malvids</taxon>
        <taxon>Sapindales</taxon>
        <taxon>Sapindaceae</taxon>
        <taxon>Hippocastanoideae</taxon>
        <taxon>Acereae</taxon>
        <taxon>Acer</taxon>
    </lineage>
</organism>
<dbReference type="InterPro" id="IPR001714">
    <property type="entry name" value="Pept_M24_MAP"/>
</dbReference>
<evidence type="ECO:0000259" key="4">
    <source>
        <dbReference type="Pfam" id="PF00557"/>
    </source>
</evidence>
<dbReference type="SUPFAM" id="SSF55920">
    <property type="entry name" value="Creatinase/aminopeptidase"/>
    <property type="match status" value="2"/>
</dbReference>
<evidence type="ECO:0000256" key="3">
    <source>
        <dbReference type="SAM" id="Phobius"/>
    </source>
</evidence>
<dbReference type="InterPro" id="IPR036390">
    <property type="entry name" value="WH_DNA-bd_sf"/>
</dbReference>
<feature type="region of interest" description="Disordered" evidence="2">
    <location>
        <begin position="510"/>
        <end position="550"/>
    </location>
</feature>
<dbReference type="CDD" id="cd01089">
    <property type="entry name" value="PA2G4-like"/>
    <property type="match status" value="1"/>
</dbReference>
<dbReference type="PANTHER" id="PTHR10804:SF11">
    <property type="entry name" value="PROLIFERATION-ASSOCIATED PROTEIN 2G4"/>
    <property type="match status" value="1"/>
</dbReference>
<evidence type="ECO:0000256" key="1">
    <source>
        <dbReference type="ARBA" id="ARBA00007319"/>
    </source>
</evidence>
<feature type="transmembrane region" description="Helical" evidence="3">
    <location>
        <begin position="221"/>
        <end position="238"/>
    </location>
</feature>
<dbReference type="InterPro" id="IPR047113">
    <property type="entry name" value="PA2G4/ARX1"/>
</dbReference>
<sequence>MSSDEEREEKELDLTSPEVVTKYKSAAEIVNKALQLVVSACKAGTKIVDVCEKGDSYIREQSGNMYKNVKKKIERGVAFPTCVSVNNTVCHFSPLASDDVVLQEGDLVKIDLGCHIDGFIAVVAHTHVIQEGTVSGRAADVIAAANTAAEVALRLVRPGKKSLATSMLTWGFDVHMGNQLHVDFLFSLLPILCFGHVAILVDTPCLVDTAAILPTSFALPRILFFKCLVATLPVDTAAIWPTSFTLPRILFFKCLVATLPVDTAAIWPTSFALPRILFFKCLVATLPVVFLTFLGIHFCFFKHFDALLFLTCIGHANKDVTDAIQKVAAAYDCKIVEGVLSHQLKQFVIDGNKVVLSVSNPETRVDDAEFEENEVYAIDIVTSTGDGKPRLLDEKQTTIYKRAVDKSYHLKMKASRFIFSEISQNFPIMPFTARALEEKRARLGLVECVNHDLLQPYPVLHEKPGDYVAHIKFTVLLMPNGSDRITSHALQELQPTKSIDDPEIKAWLALGTKTKKKGGGKKKKGKKGDKPVESTEAEPMDTTNGATTQE</sequence>
<feature type="transmembrane region" description="Helical" evidence="3">
    <location>
        <begin position="276"/>
        <end position="301"/>
    </location>
</feature>
<dbReference type="Pfam" id="PF00557">
    <property type="entry name" value="Peptidase_M24"/>
    <property type="match status" value="1"/>
</dbReference>
<dbReference type="AlphaFoldDB" id="A0A5C7HPZ7"/>
<feature type="domain" description="Peptidase M24" evidence="4">
    <location>
        <begin position="22"/>
        <end position="161"/>
    </location>
</feature>
<dbReference type="InterPro" id="IPR036005">
    <property type="entry name" value="Creatinase/aminopeptidase-like"/>
</dbReference>
<gene>
    <name evidence="5" type="ORF">EZV62_016664</name>
</gene>
<dbReference type="Gene3D" id="1.10.10.10">
    <property type="entry name" value="Winged helix-like DNA-binding domain superfamily/Winged helix DNA-binding domain"/>
    <property type="match status" value="1"/>
</dbReference>
<dbReference type="PRINTS" id="PR00599">
    <property type="entry name" value="MAPEPTIDASE"/>
</dbReference>
<name>A0A5C7HPZ7_9ROSI</name>
<dbReference type="InterPro" id="IPR036388">
    <property type="entry name" value="WH-like_DNA-bd_sf"/>
</dbReference>
<dbReference type="Proteomes" id="UP000323000">
    <property type="component" value="Chromosome 7"/>
</dbReference>
<evidence type="ECO:0000256" key="2">
    <source>
        <dbReference type="SAM" id="MobiDB-lite"/>
    </source>
</evidence>
<keyword evidence="3" id="KW-0472">Membrane</keyword>
<dbReference type="FunFam" id="1.10.10.10:FF:000029">
    <property type="entry name" value="Proliferation-associated 2G4, a"/>
    <property type="match status" value="1"/>
</dbReference>
<comment type="caution">
    <text evidence="5">The sequence shown here is derived from an EMBL/GenBank/DDBJ whole genome shotgun (WGS) entry which is preliminary data.</text>
</comment>
<keyword evidence="3" id="KW-0812">Transmembrane</keyword>
<feature type="compositionally biased region" description="Polar residues" evidence="2">
    <location>
        <begin position="541"/>
        <end position="550"/>
    </location>
</feature>
<proteinExistence type="inferred from homology"/>
<protein>
    <recommendedName>
        <fullName evidence="4">Peptidase M24 domain-containing protein</fullName>
    </recommendedName>
</protein>
<reference evidence="6" key="1">
    <citation type="journal article" date="2019" name="Gigascience">
        <title>De novo genome assembly of the endangered Acer yangbiense, a plant species with extremely small populations endemic to Yunnan Province, China.</title>
        <authorList>
            <person name="Yang J."/>
            <person name="Wariss H.M."/>
            <person name="Tao L."/>
            <person name="Zhang R."/>
            <person name="Yun Q."/>
            <person name="Hollingsworth P."/>
            <person name="Dao Z."/>
            <person name="Luo G."/>
            <person name="Guo H."/>
            <person name="Ma Y."/>
            <person name="Sun W."/>
        </authorList>
    </citation>
    <scope>NUCLEOTIDE SEQUENCE [LARGE SCALE GENOMIC DNA]</scope>
    <source>
        <strain evidence="6">cv. Malutang</strain>
    </source>
</reference>
<keyword evidence="3" id="KW-1133">Transmembrane helix</keyword>
<feature type="compositionally biased region" description="Basic residues" evidence="2">
    <location>
        <begin position="513"/>
        <end position="527"/>
    </location>
</feature>
<feature type="transmembrane region" description="Helical" evidence="3">
    <location>
        <begin position="184"/>
        <end position="201"/>
    </location>
</feature>
<dbReference type="InterPro" id="IPR000994">
    <property type="entry name" value="Pept_M24"/>
</dbReference>
<dbReference type="OrthoDB" id="5876363at2759"/>
<evidence type="ECO:0000313" key="6">
    <source>
        <dbReference type="Proteomes" id="UP000323000"/>
    </source>
</evidence>
<dbReference type="Gene3D" id="3.90.230.10">
    <property type="entry name" value="Creatinase/methionine aminopeptidase superfamily"/>
    <property type="match status" value="3"/>
</dbReference>
<dbReference type="PANTHER" id="PTHR10804">
    <property type="entry name" value="PROTEASE FAMILY M24 METHIONYL AMINOPEPTIDASE, AMINOPEPTIDASE P"/>
    <property type="match status" value="1"/>
</dbReference>
<dbReference type="SUPFAM" id="SSF46785">
    <property type="entry name" value="Winged helix' DNA-binding domain"/>
    <property type="match status" value="1"/>
</dbReference>
<comment type="similarity">
    <text evidence="1">Belongs to the peptidase M24 family.</text>
</comment>
<accession>A0A5C7HPZ7</accession>
<feature type="transmembrane region" description="Helical" evidence="3">
    <location>
        <begin position="250"/>
        <end position="270"/>
    </location>
</feature>
<evidence type="ECO:0000313" key="5">
    <source>
        <dbReference type="EMBL" id="TXG58835.1"/>
    </source>
</evidence>